<name>A0A7W9G457_9ACTN</name>
<dbReference type="AlphaFoldDB" id="A0A7W9G457"/>
<keyword evidence="3" id="KW-1185">Reference proteome</keyword>
<gene>
    <name evidence="2" type="ORF">HD596_003671</name>
</gene>
<accession>A0A7W9G457</accession>
<evidence type="ECO:0000313" key="3">
    <source>
        <dbReference type="Proteomes" id="UP000579153"/>
    </source>
</evidence>
<sequence>METTTQVVFLEPRSSCDTRVDLLLYSNAVLPGRMLTLHDRHLSRTDAPQQVRGSIPLVGTWAVDREEWGVWLFFVLPATLLTGVRPRVPVGDRVPSCSSGDPPTSKTPLPRQCPDALPYGSPRRYAGGLASGSPQRVWEAHAGTSKPVSGSQSEIAAGKASVVPVERRAGFGGSGSGLHVHGHAELRMLRVQGQAAKFVTVQGMGSSFARWASGQAGWGCGFSGVVTPGRSRAPSNGAGP</sequence>
<dbReference type="EMBL" id="JACHMB010000001">
    <property type="protein sequence ID" value="MBB5776915.1"/>
    <property type="molecule type" value="Genomic_DNA"/>
</dbReference>
<evidence type="ECO:0000313" key="2">
    <source>
        <dbReference type="EMBL" id="MBB5776915.1"/>
    </source>
</evidence>
<reference evidence="2 3" key="1">
    <citation type="submission" date="2020-08" db="EMBL/GenBank/DDBJ databases">
        <title>Sequencing the genomes of 1000 actinobacteria strains.</title>
        <authorList>
            <person name="Klenk H.-P."/>
        </authorList>
    </citation>
    <scope>NUCLEOTIDE SEQUENCE [LARGE SCALE GENOMIC DNA]</scope>
    <source>
        <strain evidence="2 3">DSM 45507</strain>
    </source>
</reference>
<protein>
    <submittedName>
        <fullName evidence="2">Uncharacterized protein</fullName>
    </submittedName>
</protein>
<proteinExistence type="predicted"/>
<feature type="region of interest" description="Disordered" evidence="1">
    <location>
        <begin position="91"/>
        <end position="117"/>
    </location>
</feature>
<comment type="caution">
    <text evidence="2">The sequence shown here is derived from an EMBL/GenBank/DDBJ whole genome shotgun (WGS) entry which is preliminary data.</text>
</comment>
<dbReference type="Proteomes" id="UP000579153">
    <property type="component" value="Unassembled WGS sequence"/>
</dbReference>
<feature type="compositionally biased region" description="Polar residues" evidence="1">
    <location>
        <begin position="96"/>
        <end position="107"/>
    </location>
</feature>
<evidence type="ECO:0000256" key="1">
    <source>
        <dbReference type="SAM" id="MobiDB-lite"/>
    </source>
</evidence>
<organism evidence="2 3">
    <name type="scientific">Nonomuraea jabiensis</name>
    <dbReference type="NCBI Taxonomy" id="882448"/>
    <lineage>
        <taxon>Bacteria</taxon>
        <taxon>Bacillati</taxon>
        <taxon>Actinomycetota</taxon>
        <taxon>Actinomycetes</taxon>
        <taxon>Streptosporangiales</taxon>
        <taxon>Streptosporangiaceae</taxon>
        <taxon>Nonomuraea</taxon>
    </lineage>
</organism>